<name>A0AAV5DQL0_ELECO</name>
<dbReference type="PROSITE" id="PS50235">
    <property type="entry name" value="USP_3"/>
    <property type="match status" value="1"/>
</dbReference>
<evidence type="ECO:0008006" key="7">
    <source>
        <dbReference type="Google" id="ProtNLM"/>
    </source>
</evidence>
<dbReference type="SMART" id="SM00695">
    <property type="entry name" value="DUSP"/>
    <property type="match status" value="1"/>
</dbReference>
<dbReference type="SUPFAM" id="SSF54001">
    <property type="entry name" value="Cysteine proteinases"/>
    <property type="match status" value="1"/>
</dbReference>
<dbReference type="Proteomes" id="UP001054889">
    <property type="component" value="Unassembled WGS sequence"/>
</dbReference>
<proteinExistence type="inferred from homology"/>
<dbReference type="Gene3D" id="3.90.70.10">
    <property type="entry name" value="Cysteine proteinases"/>
    <property type="match status" value="2"/>
</dbReference>
<dbReference type="Pfam" id="PF00443">
    <property type="entry name" value="UCH"/>
    <property type="match status" value="1"/>
</dbReference>
<feature type="compositionally biased region" description="Basic and acidic residues" evidence="2">
    <location>
        <begin position="67"/>
        <end position="84"/>
    </location>
</feature>
<dbReference type="PANTHER" id="PTHR21646">
    <property type="entry name" value="UBIQUITIN CARBOXYL-TERMINAL HYDROLASE"/>
    <property type="match status" value="1"/>
</dbReference>
<evidence type="ECO:0000313" key="5">
    <source>
        <dbReference type="EMBL" id="GJN13228.1"/>
    </source>
</evidence>
<dbReference type="InterPro" id="IPR038765">
    <property type="entry name" value="Papain-like_cys_pep_sf"/>
</dbReference>
<protein>
    <recommendedName>
        <fullName evidence="7">Ubiquitinyl hydrolase 1</fullName>
    </recommendedName>
</protein>
<evidence type="ECO:0000259" key="3">
    <source>
        <dbReference type="PROSITE" id="PS50235"/>
    </source>
</evidence>
<dbReference type="PANTHER" id="PTHR21646:SF46">
    <property type="entry name" value="UBIQUITIN CARBOXYL-TERMINAL HYDROLASE"/>
    <property type="match status" value="1"/>
</dbReference>
<dbReference type="InterPro" id="IPR035927">
    <property type="entry name" value="DUSP-like_sf"/>
</dbReference>
<feature type="region of interest" description="Disordered" evidence="2">
    <location>
        <begin position="67"/>
        <end position="98"/>
    </location>
</feature>
<reference evidence="5" key="1">
    <citation type="journal article" date="2018" name="DNA Res.">
        <title>Multiple hybrid de novo genome assembly of finger millet, an orphan allotetraploid crop.</title>
        <authorList>
            <person name="Hatakeyama M."/>
            <person name="Aluri S."/>
            <person name="Balachadran M.T."/>
            <person name="Sivarajan S.R."/>
            <person name="Patrignani A."/>
            <person name="Gruter S."/>
            <person name="Poveda L."/>
            <person name="Shimizu-Inatsugi R."/>
            <person name="Baeten J."/>
            <person name="Francoijs K.J."/>
            <person name="Nataraja K.N."/>
            <person name="Reddy Y.A.N."/>
            <person name="Phadnis S."/>
            <person name="Ravikumar R.L."/>
            <person name="Schlapbach R."/>
            <person name="Sreeman S.M."/>
            <person name="Shimizu K.K."/>
        </authorList>
    </citation>
    <scope>NUCLEOTIDE SEQUENCE</scope>
</reference>
<gene>
    <name evidence="5" type="primary">ga31575</name>
    <name evidence="5" type="ORF">PR202_ga31575</name>
</gene>
<evidence type="ECO:0000256" key="2">
    <source>
        <dbReference type="SAM" id="MobiDB-lite"/>
    </source>
</evidence>
<dbReference type="AlphaFoldDB" id="A0AAV5DQL0"/>
<dbReference type="InterPro" id="IPR001394">
    <property type="entry name" value="Peptidase_C19_UCH"/>
</dbReference>
<feature type="domain" description="DUSP" evidence="4">
    <location>
        <begin position="18"/>
        <end position="137"/>
    </location>
</feature>
<dbReference type="InterPro" id="IPR050185">
    <property type="entry name" value="Ub_carboxyl-term_hydrolase"/>
</dbReference>
<dbReference type="Gene3D" id="3.10.20.90">
    <property type="entry name" value="Phosphatidylinositol 3-kinase Catalytic Subunit, Chain A, domain 1"/>
    <property type="match status" value="1"/>
</dbReference>
<dbReference type="PROSITE" id="PS51283">
    <property type="entry name" value="DUSP"/>
    <property type="match status" value="1"/>
</dbReference>
<dbReference type="Gene3D" id="3.30.2230.10">
    <property type="entry name" value="DUSP-like"/>
    <property type="match status" value="1"/>
</dbReference>
<comment type="caution">
    <text evidence="5">The sequence shown here is derived from an EMBL/GenBank/DDBJ whole genome shotgun (WGS) entry which is preliminary data.</text>
</comment>
<evidence type="ECO:0000256" key="1">
    <source>
        <dbReference type="ARBA" id="ARBA00009085"/>
    </source>
</evidence>
<accession>A0AAV5DQL0</accession>
<feature type="domain" description="USP" evidence="3">
    <location>
        <begin position="312"/>
        <end position="818"/>
    </location>
</feature>
<dbReference type="EMBL" id="BQKI01000044">
    <property type="protein sequence ID" value="GJN13228.1"/>
    <property type="molecule type" value="Genomic_DNA"/>
</dbReference>
<sequence length="840" mass="94661">MTIPSTEGFLDGESCLPCTPEEERDTIQALTREADENVKDGDLRYLVSQSWWINWQHYVGLVPTRENDSEQLPDARNRPGEIHNSKLVSSGTTSCSDEPELHRTLREGQDYTLVAPEAWQRLYEWYKGGPEIPRKVYIDDPIHKTYIVDVYPLCFKLIDGRDNSEKIIRISRKAKVRELYSLVCSLTSVEQSKIEIWDYYRKSKSKKLTYLDQTLDAAELVMDQEILLEMKADESSSDFRTGSTNNELALIPLEPSTSSFSIAGGPIMSNGYSSGFGSSFSQDNSFNSFLRDTEDGYSSFSNGIIDDTHGLSGLHNLGNTCFMNSAIQSLVHTPQLVEYFLEDYSQEINTENPLGLQGELAIAFGELLRKLWSAGRTSIAPRAFRSKLTRFAPQFSGYNQHDSQELLAFLLDGLHEDLNRVKKKPYIEAKDADGRPDDEFAEECWSYHRARNDSIIVDKFQGQYKSTLVCPVCNKISVTFDPFLHLTLPLPSTVTRMMTVTVFSGTGDSIPMPYTVTVEKNGNCIDLIKALTDVCCLKSSEALLLAEVYDHRIYRYFMNPSEALYNIKDEDMLVAYKLPVGHEKLLRLEILHRKADRFTREFNIGRKLIGCPLVTCIPNDSTGKSDIYTAVSAVLAPFVRAKVHGPDVSAVKLNGNGPSLDGIVLTDNGTTCEDGLSTSNVDENAANNEPLPFQLFLTDEKANTRNAINTDSNRVFGLVMKVLMDWSETELEVYNTDYMDDLPDVFKPGFMSKKTRQEAVNLFSCLDAFLKEEPLGPDDMWLLVEEDNWYHFDDSHVSPVNEDEIKTSAAYVLFYRRVGESSTAVKDVSIDIDMVDSLEA</sequence>
<comment type="similarity">
    <text evidence="1">Belongs to the peptidase C19 family.</text>
</comment>
<dbReference type="InterPro" id="IPR006615">
    <property type="entry name" value="Pept_C19_DUSP"/>
</dbReference>
<evidence type="ECO:0000259" key="4">
    <source>
        <dbReference type="PROSITE" id="PS51283"/>
    </source>
</evidence>
<evidence type="ECO:0000313" key="6">
    <source>
        <dbReference type="Proteomes" id="UP001054889"/>
    </source>
</evidence>
<feature type="compositionally biased region" description="Polar residues" evidence="2">
    <location>
        <begin position="86"/>
        <end position="96"/>
    </location>
</feature>
<keyword evidence="6" id="KW-1185">Reference proteome</keyword>
<reference evidence="5" key="2">
    <citation type="submission" date="2021-12" db="EMBL/GenBank/DDBJ databases">
        <title>Resequencing data analysis of finger millet.</title>
        <authorList>
            <person name="Hatakeyama M."/>
            <person name="Aluri S."/>
            <person name="Balachadran M.T."/>
            <person name="Sivarajan S.R."/>
            <person name="Poveda L."/>
            <person name="Shimizu-Inatsugi R."/>
            <person name="Schlapbach R."/>
            <person name="Sreeman S.M."/>
            <person name="Shimizu K.K."/>
        </authorList>
    </citation>
    <scope>NUCLEOTIDE SEQUENCE</scope>
</reference>
<dbReference type="GO" id="GO:0016579">
    <property type="term" value="P:protein deubiquitination"/>
    <property type="evidence" value="ECO:0007669"/>
    <property type="project" value="InterPro"/>
</dbReference>
<dbReference type="SUPFAM" id="SSF143791">
    <property type="entry name" value="DUSP-like"/>
    <property type="match status" value="1"/>
</dbReference>
<dbReference type="Pfam" id="PF06337">
    <property type="entry name" value="DUSP"/>
    <property type="match status" value="1"/>
</dbReference>
<dbReference type="InterPro" id="IPR028889">
    <property type="entry name" value="USP"/>
</dbReference>
<organism evidence="5 6">
    <name type="scientific">Eleusine coracana subsp. coracana</name>
    <dbReference type="NCBI Taxonomy" id="191504"/>
    <lineage>
        <taxon>Eukaryota</taxon>
        <taxon>Viridiplantae</taxon>
        <taxon>Streptophyta</taxon>
        <taxon>Embryophyta</taxon>
        <taxon>Tracheophyta</taxon>
        <taxon>Spermatophyta</taxon>
        <taxon>Magnoliopsida</taxon>
        <taxon>Liliopsida</taxon>
        <taxon>Poales</taxon>
        <taxon>Poaceae</taxon>
        <taxon>PACMAD clade</taxon>
        <taxon>Chloridoideae</taxon>
        <taxon>Cynodonteae</taxon>
        <taxon>Eleusininae</taxon>
        <taxon>Eleusine</taxon>
    </lineage>
</organism>
<dbReference type="GO" id="GO:0004843">
    <property type="term" value="F:cysteine-type deubiquitinase activity"/>
    <property type="evidence" value="ECO:0007669"/>
    <property type="project" value="InterPro"/>
</dbReference>
<dbReference type="InterPro" id="IPR018200">
    <property type="entry name" value="USP_CS"/>
</dbReference>
<dbReference type="PROSITE" id="PS00972">
    <property type="entry name" value="USP_1"/>
    <property type="match status" value="1"/>
</dbReference>